<gene>
    <name evidence="2" type="ORF">ASTO00021_LOCUS9363</name>
</gene>
<protein>
    <submittedName>
        <fullName evidence="2">Uncharacterized protein</fullName>
    </submittedName>
</protein>
<organism evidence="2">
    <name type="scientific">Aplanochytrium stocchinoi</name>
    <dbReference type="NCBI Taxonomy" id="215587"/>
    <lineage>
        <taxon>Eukaryota</taxon>
        <taxon>Sar</taxon>
        <taxon>Stramenopiles</taxon>
        <taxon>Bigyra</taxon>
        <taxon>Labyrinthulomycetes</taxon>
        <taxon>Thraustochytrida</taxon>
        <taxon>Thraustochytriidae</taxon>
        <taxon>Aplanochytrium</taxon>
    </lineage>
</organism>
<dbReference type="AlphaFoldDB" id="A0A7S3PGN7"/>
<keyword evidence="1" id="KW-0812">Transmembrane</keyword>
<reference evidence="2" key="1">
    <citation type="submission" date="2021-01" db="EMBL/GenBank/DDBJ databases">
        <authorList>
            <person name="Corre E."/>
            <person name="Pelletier E."/>
            <person name="Niang G."/>
            <person name="Scheremetjew M."/>
            <person name="Finn R."/>
            <person name="Kale V."/>
            <person name="Holt S."/>
            <person name="Cochrane G."/>
            <person name="Meng A."/>
            <person name="Brown T."/>
            <person name="Cohen L."/>
        </authorList>
    </citation>
    <scope>NUCLEOTIDE SEQUENCE</scope>
    <source>
        <strain evidence="2">GSBS06</strain>
    </source>
</reference>
<keyword evidence="1" id="KW-0472">Membrane</keyword>
<name>A0A7S3PGN7_9STRA</name>
<accession>A0A7S3PGN7</accession>
<proteinExistence type="predicted"/>
<evidence type="ECO:0000313" key="2">
    <source>
        <dbReference type="EMBL" id="CAE0439139.1"/>
    </source>
</evidence>
<feature type="transmembrane region" description="Helical" evidence="1">
    <location>
        <begin position="41"/>
        <end position="61"/>
    </location>
</feature>
<dbReference type="EMBL" id="HBIN01012437">
    <property type="protein sequence ID" value="CAE0439139.1"/>
    <property type="molecule type" value="Transcribed_RNA"/>
</dbReference>
<evidence type="ECO:0000256" key="1">
    <source>
        <dbReference type="SAM" id="Phobius"/>
    </source>
</evidence>
<keyword evidence="1" id="KW-1133">Transmembrane helix</keyword>
<sequence length="119" mass="14014">MYVFMTELVVLIFRGLAVQVNPPRLLCLRLYQPHHLLNMYVFLMEPVVLVFKGLAVQVNLVRGKCSAKYRKEESGVLRRRYGRQNPSKCKNSDLNYTHCYNIAYSERQEAFSKFSSRYI</sequence>